<evidence type="ECO:0000313" key="5">
    <source>
        <dbReference type="EMBL" id="MBV6341045.1"/>
    </source>
</evidence>
<dbReference type="Gene3D" id="1.10.150.20">
    <property type="entry name" value="5' to 3' exonuclease, C-terminal subdomain"/>
    <property type="match status" value="1"/>
</dbReference>
<evidence type="ECO:0000256" key="1">
    <source>
        <dbReference type="ARBA" id="ARBA00012417"/>
    </source>
</evidence>
<evidence type="ECO:0000259" key="4">
    <source>
        <dbReference type="SMART" id="SM00482"/>
    </source>
</evidence>
<protein>
    <recommendedName>
        <fullName evidence="1">DNA-directed DNA polymerase</fullName>
        <ecNumber evidence="1">2.7.7.7</ecNumber>
    </recommendedName>
</protein>
<evidence type="ECO:0000256" key="2">
    <source>
        <dbReference type="ARBA" id="ARBA00022705"/>
    </source>
</evidence>
<name>A0ABS6RWN7_9BACT</name>
<comment type="catalytic activity">
    <reaction evidence="3">
        <text>DNA(n) + a 2'-deoxyribonucleoside 5'-triphosphate = DNA(n+1) + diphosphate</text>
        <dbReference type="Rhea" id="RHEA:22508"/>
        <dbReference type="Rhea" id="RHEA-COMP:17339"/>
        <dbReference type="Rhea" id="RHEA-COMP:17340"/>
        <dbReference type="ChEBI" id="CHEBI:33019"/>
        <dbReference type="ChEBI" id="CHEBI:61560"/>
        <dbReference type="ChEBI" id="CHEBI:173112"/>
        <dbReference type="EC" id="2.7.7.7"/>
    </reaction>
</comment>
<dbReference type="SUPFAM" id="SSF56672">
    <property type="entry name" value="DNA/RNA polymerases"/>
    <property type="match status" value="1"/>
</dbReference>
<dbReference type="PANTHER" id="PTHR10133">
    <property type="entry name" value="DNA POLYMERASE I"/>
    <property type="match status" value="1"/>
</dbReference>
<dbReference type="EC" id="2.7.7.7" evidence="1"/>
<dbReference type="Pfam" id="PF00476">
    <property type="entry name" value="DNA_pol_A"/>
    <property type="match status" value="1"/>
</dbReference>
<dbReference type="Proteomes" id="UP001196980">
    <property type="component" value="Unassembled WGS sequence"/>
</dbReference>
<reference evidence="5 6" key="1">
    <citation type="journal article" date="2020" name="J Geophys Res Biogeosci">
        <title>Magnetotaxis as an Adaptation to Enable Bacterial Shuttling of Microbial Sulfur and Sulfur Cycling Across Aquatic Oxic#Anoxic Interfaces.</title>
        <authorList>
            <person name="Li J."/>
            <person name="Liu P."/>
            <person name="Wang J."/>
            <person name="Roberts A.P."/>
            <person name="Pan Y."/>
        </authorList>
    </citation>
    <scope>NUCLEOTIDE SEQUENCE [LARGE SCALE GENOMIC DNA]</scope>
    <source>
        <strain evidence="5 6">MYR-1_YQ</strain>
    </source>
</reference>
<dbReference type="InterPro" id="IPR002298">
    <property type="entry name" value="DNA_polymerase_A"/>
</dbReference>
<evidence type="ECO:0000313" key="6">
    <source>
        <dbReference type="Proteomes" id="UP001196980"/>
    </source>
</evidence>
<dbReference type="InterPro" id="IPR001098">
    <property type="entry name" value="DNA-dir_DNA_pol_A_palm_dom"/>
</dbReference>
<comment type="caution">
    <text evidence="5">The sequence shown here is derived from an EMBL/GenBank/DDBJ whole genome shotgun (WGS) entry which is preliminary data.</text>
</comment>
<dbReference type="SMART" id="SM00482">
    <property type="entry name" value="POLAc"/>
    <property type="match status" value="1"/>
</dbReference>
<organism evidence="5 6">
    <name type="scientific">Candidatus Magnetobacterium casense</name>
    <dbReference type="NCBI Taxonomy" id="1455061"/>
    <lineage>
        <taxon>Bacteria</taxon>
        <taxon>Pseudomonadati</taxon>
        <taxon>Nitrospirota</taxon>
        <taxon>Thermodesulfovibrionia</taxon>
        <taxon>Thermodesulfovibrionales</taxon>
        <taxon>Candidatus Magnetobacteriaceae</taxon>
        <taxon>Candidatus Magnetobacterium</taxon>
    </lineage>
</organism>
<evidence type="ECO:0000256" key="3">
    <source>
        <dbReference type="ARBA" id="ARBA00049244"/>
    </source>
</evidence>
<accession>A0ABS6RWN7</accession>
<dbReference type="RefSeq" id="WP_255317134.1">
    <property type="nucleotide sequence ID" value="NZ_JABXWD010000067.1"/>
</dbReference>
<keyword evidence="2" id="KW-0235">DNA replication</keyword>
<dbReference type="InterPro" id="IPR043502">
    <property type="entry name" value="DNA/RNA_pol_sf"/>
</dbReference>
<keyword evidence="6" id="KW-1185">Reference proteome</keyword>
<dbReference type="EMBL" id="JABXWD010000067">
    <property type="protein sequence ID" value="MBV6341045.1"/>
    <property type="molecule type" value="Genomic_DNA"/>
</dbReference>
<sequence length="364" mass="39791">IKEGKLTPLLTQVLRIRQQAGLSSTAKYEALIEALCEDSRLRDTLVYHAAQTGRWGGQLVQLQNLPKGTIKDTDTAIGSVKEMDLETLRLMYGDILGLLSSCIRGMFIASPGHDLIVSDYSAVEARVLMWLAGQDNAIKMFADGVDIYTKMANAIGGGATRDLGKTTILGAGYGMGHVKFQSACATKGITVTIAEADRAINAYRASFAKVPQFWRDQEHAVRTAILTKQPVAAGKVTWEYRGDFLYCLLPSGRSLAYHKARVEGSRITYMTTIGATHTKTDTYGGRIVENITQAVARDLLAWAMVRAERAGYPIVLSVHDELVAEVPEGFGSVEAFNEVITKVPKWAAGCPIKAEGWRGKRYKK</sequence>
<proteinExistence type="predicted"/>
<gene>
    <name evidence="5" type="ORF">HWQ67_05560</name>
</gene>
<dbReference type="PANTHER" id="PTHR10133:SF27">
    <property type="entry name" value="DNA POLYMERASE NU"/>
    <property type="match status" value="1"/>
</dbReference>
<feature type="non-terminal residue" evidence="5">
    <location>
        <position position="1"/>
    </location>
</feature>
<feature type="domain" description="DNA-directed DNA polymerase family A palm" evidence="4">
    <location>
        <begin position="100"/>
        <end position="330"/>
    </location>
</feature>